<proteinExistence type="predicted"/>
<dbReference type="Proteomes" id="UP000305222">
    <property type="component" value="Unassembled WGS sequence"/>
</dbReference>
<accession>A0A4U3AK88</accession>
<evidence type="ECO:0000313" key="2">
    <source>
        <dbReference type="Proteomes" id="UP000305222"/>
    </source>
</evidence>
<comment type="caution">
    <text evidence="1">The sequence shown here is derived from an EMBL/GenBank/DDBJ whole genome shotgun (WGS) entry which is preliminary data.</text>
</comment>
<feature type="non-terminal residue" evidence="1">
    <location>
        <position position="1"/>
    </location>
</feature>
<dbReference type="AlphaFoldDB" id="A0A4U3AK88"/>
<dbReference type="EMBL" id="SZON01002093">
    <property type="protein sequence ID" value="TKI88685.1"/>
    <property type="molecule type" value="Genomic_DNA"/>
</dbReference>
<keyword evidence="1" id="KW-0547">Nucleotide-binding</keyword>
<evidence type="ECO:0000313" key="1">
    <source>
        <dbReference type="EMBL" id="TKI88685.1"/>
    </source>
</evidence>
<reference evidence="1 2" key="1">
    <citation type="journal article" date="2019" name="Environ. Microbiol.">
        <title>An active ?-lactamase is a part of an orchestrated cell wall stress resistance network of Bacillus subtilis and related rhizosphere species.</title>
        <authorList>
            <person name="Bucher T."/>
            <person name="Keren-Paz A."/>
            <person name="Hausser J."/>
            <person name="Olender T."/>
            <person name="Cytryn E."/>
            <person name="Kolodkin-Gal I."/>
        </authorList>
    </citation>
    <scope>NUCLEOTIDE SEQUENCE [LARGE SCALE GENOMIC DNA]</scope>
    <source>
        <strain evidence="1 2">I5</strain>
    </source>
</reference>
<name>A0A4U3AK88_9BACI</name>
<gene>
    <name evidence="1" type="ORF">FC699_27540</name>
</gene>
<protein>
    <submittedName>
        <fullName evidence="1">ABC transporter ATP-binding protein</fullName>
    </submittedName>
</protein>
<dbReference type="GO" id="GO:0005524">
    <property type="term" value="F:ATP binding"/>
    <property type="evidence" value="ECO:0007669"/>
    <property type="project" value="UniProtKB-KW"/>
</dbReference>
<sequence length="35" mass="3899">GDGTHEELLEQCEVYQEIYLSQGGNLHKEGGKEHA</sequence>
<keyword evidence="1" id="KW-0067">ATP-binding</keyword>
<organism evidence="1 2">
    <name type="scientific">Bacillus wiedmannii</name>
    <dbReference type="NCBI Taxonomy" id="1890302"/>
    <lineage>
        <taxon>Bacteria</taxon>
        <taxon>Bacillati</taxon>
        <taxon>Bacillota</taxon>
        <taxon>Bacilli</taxon>
        <taxon>Bacillales</taxon>
        <taxon>Bacillaceae</taxon>
        <taxon>Bacillus</taxon>
        <taxon>Bacillus cereus group</taxon>
    </lineage>
</organism>